<protein>
    <submittedName>
        <fullName evidence="1">Putative secreted protein</fullName>
    </submittedName>
</protein>
<organism evidence="1">
    <name type="scientific">Xenopsylla cheopis</name>
    <name type="common">Oriental rat flea</name>
    <name type="synonym">Pulex cheopis</name>
    <dbReference type="NCBI Taxonomy" id="163159"/>
    <lineage>
        <taxon>Eukaryota</taxon>
        <taxon>Metazoa</taxon>
        <taxon>Ecdysozoa</taxon>
        <taxon>Arthropoda</taxon>
        <taxon>Hexapoda</taxon>
        <taxon>Insecta</taxon>
        <taxon>Pterygota</taxon>
        <taxon>Neoptera</taxon>
        <taxon>Endopterygota</taxon>
        <taxon>Siphonaptera</taxon>
        <taxon>Pulicidae</taxon>
        <taxon>Xenopsyllinae</taxon>
        <taxon>Xenopsylla</taxon>
    </lineage>
</organism>
<name>A0A6M2E0N7_XENCH</name>
<evidence type="ECO:0000313" key="1">
    <source>
        <dbReference type="EMBL" id="NOV50891.1"/>
    </source>
</evidence>
<dbReference type="EMBL" id="GIIL01007165">
    <property type="protein sequence ID" value="NOV50891.1"/>
    <property type="molecule type" value="Transcribed_RNA"/>
</dbReference>
<proteinExistence type="predicted"/>
<accession>A0A6M2E0N7</accession>
<reference evidence="1" key="1">
    <citation type="submission" date="2020-03" db="EMBL/GenBank/DDBJ databases">
        <title>Transcriptomic Profiling of the Digestive Tract of the Rat Flea, Xenopsylla cheopis, Following Blood Feeding and Infection with Yersinia pestis.</title>
        <authorList>
            <person name="Bland D.M."/>
            <person name="Martens C.A."/>
            <person name="Virtaneva K."/>
            <person name="Kanakabandi K."/>
            <person name="Long D."/>
            <person name="Rosenke R."/>
            <person name="Saturday G.A."/>
            <person name="Hoyt F.H."/>
            <person name="Bruno D.P."/>
            <person name="Ribeiro J.M.C."/>
            <person name="Hinnebusch J."/>
        </authorList>
    </citation>
    <scope>NUCLEOTIDE SEQUENCE</scope>
</reference>
<sequence>MKIIDCPQIPIRLPHQVLVVLAAIEVVRVTVAAAIVDVQNTLYRQPQHLFLKKCNQELVIAGLFLHV</sequence>
<dbReference type="AlphaFoldDB" id="A0A6M2E0N7"/>